<name>A0ABS8UKN3_DATST</name>
<protein>
    <submittedName>
        <fullName evidence="1">Uncharacterized protein</fullName>
    </submittedName>
</protein>
<evidence type="ECO:0000313" key="2">
    <source>
        <dbReference type="Proteomes" id="UP000823775"/>
    </source>
</evidence>
<evidence type="ECO:0000313" key="1">
    <source>
        <dbReference type="EMBL" id="MCD9558768.1"/>
    </source>
</evidence>
<sequence>MSDPKIKPKCAIYTSEKFPEINWQRGTEGFVEHHLRATALSRSLTGTWMHRFLDSVARRLSRSLNSVPQTCHAPSLESGCAAKSSQRVTEVNAKHRLRDTVPSHTFTGILPKILL</sequence>
<accession>A0ABS8UKN3</accession>
<organism evidence="1 2">
    <name type="scientific">Datura stramonium</name>
    <name type="common">Jimsonweed</name>
    <name type="synonym">Common thornapple</name>
    <dbReference type="NCBI Taxonomy" id="4076"/>
    <lineage>
        <taxon>Eukaryota</taxon>
        <taxon>Viridiplantae</taxon>
        <taxon>Streptophyta</taxon>
        <taxon>Embryophyta</taxon>
        <taxon>Tracheophyta</taxon>
        <taxon>Spermatophyta</taxon>
        <taxon>Magnoliopsida</taxon>
        <taxon>eudicotyledons</taxon>
        <taxon>Gunneridae</taxon>
        <taxon>Pentapetalae</taxon>
        <taxon>asterids</taxon>
        <taxon>lamiids</taxon>
        <taxon>Solanales</taxon>
        <taxon>Solanaceae</taxon>
        <taxon>Solanoideae</taxon>
        <taxon>Datureae</taxon>
        <taxon>Datura</taxon>
    </lineage>
</organism>
<gene>
    <name evidence="1" type="ORF">HAX54_016355</name>
</gene>
<dbReference type="EMBL" id="JACEIK010002059">
    <property type="protein sequence ID" value="MCD9558768.1"/>
    <property type="molecule type" value="Genomic_DNA"/>
</dbReference>
<keyword evidence="2" id="KW-1185">Reference proteome</keyword>
<comment type="caution">
    <text evidence="1">The sequence shown here is derived from an EMBL/GenBank/DDBJ whole genome shotgun (WGS) entry which is preliminary data.</text>
</comment>
<proteinExistence type="predicted"/>
<dbReference type="Proteomes" id="UP000823775">
    <property type="component" value="Unassembled WGS sequence"/>
</dbReference>
<reference evidence="1 2" key="1">
    <citation type="journal article" date="2021" name="BMC Genomics">
        <title>Datura genome reveals duplications of psychoactive alkaloid biosynthetic genes and high mutation rate following tissue culture.</title>
        <authorList>
            <person name="Rajewski A."/>
            <person name="Carter-House D."/>
            <person name="Stajich J."/>
            <person name="Litt A."/>
        </authorList>
    </citation>
    <scope>NUCLEOTIDE SEQUENCE [LARGE SCALE GENOMIC DNA]</scope>
    <source>
        <strain evidence="1">AR-01</strain>
    </source>
</reference>